<reference evidence="1 2" key="1">
    <citation type="submission" date="2019-11" db="EMBL/GenBank/DDBJ databases">
        <title>Bacillus idriensis genome.</title>
        <authorList>
            <person name="Konopka E.N."/>
            <person name="Newman J.D."/>
        </authorList>
    </citation>
    <scope>NUCLEOTIDE SEQUENCE [LARGE SCALE GENOMIC DNA]</scope>
    <source>
        <strain evidence="1 2">DSM 19097</strain>
    </source>
</reference>
<evidence type="ECO:0000313" key="1">
    <source>
        <dbReference type="EMBL" id="MRX52454.1"/>
    </source>
</evidence>
<keyword evidence="2" id="KW-1185">Reference proteome</keyword>
<dbReference type="InterPro" id="IPR036513">
    <property type="entry name" value="STAS_dom_sf"/>
</dbReference>
<sequence length="49" mass="5219">MEKLILSLGLIGVKPILTGLRAEMSLSIINAGAAMDKVEIRSTVEHVLS</sequence>
<comment type="caution">
    <text evidence="1">The sequence shown here is derived from an EMBL/GenBank/DDBJ whole genome shotgun (WGS) entry which is preliminary data.</text>
</comment>
<organism evidence="1 2">
    <name type="scientific">Metabacillus idriensis</name>
    <dbReference type="NCBI Taxonomy" id="324768"/>
    <lineage>
        <taxon>Bacteria</taxon>
        <taxon>Bacillati</taxon>
        <taxon>Bacillota</taxon>
        <taxon>Bacilli</taxon>
        <taxon>Bacillales</taxon>
        <taxon>Bacillaceae</taxon>
        <taxon>Metabacillus</taxon>
    </lineage>
</organism>
<dbReference type="AlphaFoldDB" id="A0A6I2M549"/>
<dbReference type="Gene3D" id="3.30.750.24">
    <property type="entry name" value="STAS domain"/>
    <property type="match status" value="1"/>
</dbReference>
<evidence type="ECO:0000313" key="2">
    <source>
        <dbReference type="Proteomes" id="UP000441585"/>
    </source>
</evidence>
<dbReference type="Proteomes" id="UP000441585">
    <property type="component" value="Unassembled WGS sequence"/>
</dbReference>
<name>A0A6I2M549_9BACI</name>
<dbReference type="RefSeq" id="WP_154317824.1">
    <property type="nucleotide sequence ID" value="NZ_CAJFZX010000002.1"/>
</dbReference>
<gene>
    <name evidence="1" type="ORF">GJU41_00595</name>
</gene>
<protein>
    <submittedName>
        <fullName evidence="1">Uncharacterized protein</fullName>
    </submittedName>
</protein>
<accession>A0A6I2M549</accession>
<proteinExistence type="predicted"/>
<dbReference type="EMBL" id="WKKF01000001">
    <property type="protein sequence ID" value="MRX52454.1"/>
    <property type="molecule type" value="Genomic_DNA"/>
</dbReference>